<dbReference type="GeneID" id="106158658"/>
<evidence type="ECO:0000256" key="1">
    <source>
        <dbReference type="SAM" id="MobiDB-lite"/>
    </source>
</evidence>
<dbReference type="RefSeq" id="XP_013390185.1">
    <property type="nucleotide sequence ID" value="XM_013534731.1"/>
</dbReference>
<dbReference type="Proteomes" id="UP000085678">
    <property type="component" value="Unplaced"/>
</dbReference>
<accession>A0A1S3HVX5</accession>
<keyword evidence="2" id="KW-1185">Reference proteome</keyword>
<dbReference type="Pfam" id="PF14968">
    <property type="entry name" value="CCDC84"/>
    <property type="match status" value="1"/>
</dbReference>
<dbReference type="InterPro" id="IPR028015">
    <property type="entry name" value="CCDC84-like"/>
</dbReference>
<gene>
    <name evidence="3" type="primary">LOC106158658</name>
</gene>
<evidence type="ECO:0000313" key="3">
    <source>
        <dbReference type="RefSeq" id="XP_013390185.1"/>
    </source>
</evidence>
<dbReference type="OrthoDB" id="1892805at2759"/>
<organism evidence="2 3">
    <name type="scientific">Lingula anatina</name>
    <name type="common">Brachiopod</name>
    <name type="synonym">Lingula unguis</name>
    <dbReference type="NCBI Taxonomy" id="7574"/>
    <lineage>
        <taxon>Eukaryota</taxon>
        <taxon>Metazoa</taxon>
        <taxon>Spiralia</taxon>
        <taxon>Lophotrochozoa</taxon>
        <taxon>Brachiopoda</taxon>
        <taxon>Linguliformea</taxon>
        <taxon>Lingulata</taxon>
        <taxon>Lingulida</taxon>
        <taxon>Linguloidea</taxon>
        <taxon>Lingulidae</taxon>
        <taxon>Lingula</taxon>
    </lineage>
</organism>
<dbReference type="InParanoid" id="A0A1S3HVX5"/>
<feature type="compositionally biased region" description="Polar residues" evidence="1">
    <location>
        <begin position="533"/>
        <end position="546"/>
    </location>
</feature>
<dbReference type="PANTHER" id="PTHR31198">
    <property type="entry name" value="COILED-COIL DOMAIN-CONTAINING PROTEIN 84"/>
    <property type="match status" value="1"/>
</dbReference>
<name>A0A1S3HVX5_LINAN</name>
<dbReference type="AlphaFoldDB" id="A0A1S3HVX5"/>
<reference evidence="3" key="1">
    <citation type="submission" date="2025-08" db="UniProtKB">
        <authorList>
            <consortium name="RefSeq"/>
        </authorList>
    </citation>
    <scope>IDENTIFICATION</scope>
    <source>
        <tissue evidence="3">Gonads</tissue>
    </source>
</reference>
<dbReference type="KEGG" id="lak:106158658"/>
<feature type="region of interest" description="Disordered" evidence="1">
    <location>
        <begin position="499"/>
        <end position="546"/>
    </location>
</feature>
<protein>
    <submittedName>
        <fullName evidence="3">Coiled-coil domain-containing protein 84-like</fullName>
    </submittedName>
</protein>
<dbReference type="STRING" id="7574.A0A1S3HVX5"/>
<evidence type="ECO:0000313" key="2">
    <source>
        <dbReference type="Proteomes" id="UP000085678"/>
    </source>
</evidence>
<sequence>MSTSFIQFTYCSICRQNHQQGKKHVFSKGHRGIVKNIIDKFYKKVQAAKNAMKTPLAHELSWEMGATFWCYFCAEDVEKHTRTEEATVEYGGFIQHFLSASHIKSMHHFFYENKVEKSRKKNFIFSMEDFARFQVKAEQAVKDYVEEQRREREKEMLKLRQRENERAYIIQQELRHKETKKYSDSVEGALFKTPQPRYEDPTGLLPKDVRTESAFGEGLEMVKLKQYDPEVGNIYMGSTPPWLRPGSGERRSKDIGPTVEDLQKHLEAEQKKKLPANRVGANFRQESLSQGGATWLPSFGGVWHHQRRANQKYQFLKKSKQGFSRYDPSFDLSVPVKSIKPYQRKRPNVTDVGMPSSSYSGYIPTYIDTGPKDVRFHQRPVLEVTHSLGMGGLESQGSGEFTASNEIGVSTDFRGGCSNFALTVDNNNKRKLIQTESISAALSSNSDQRLKAHQSEIFSTKNGGSVFSINSNMVKPYHRKRPAGIVGSASFSGRDSAKYYEKKRSTEAEGSTLSSKTDKVQIYPKKRPEETVTGASSSSSNLIEHF</sequence>
<proteinExistence type="predicted"/>
<dbReference type="PANTHER" id="PTHR31198:SF1">
    <property type="entry name" value="CENTROSOMAL AT-AC SPLICING FACTOR"/>
    <property type="match status" value="1"/>
</dbReference>